<organism evidence="3 4">
    <name type="scientific">Rasamsonia emersonii (strain ATCC 16479 / CBS 393.64 / IMI 116815)</name>
    <dbReference type="NCBI Taxonomy" id="1408163"/>
    <lineage>
        <taxon>Eukaryota</taxon>
        <taxon>Fungi</taxon>
        <taxon>Dikarya</taxon>
        <taxon>Ascomycota</taxon>
        <taxon>Pezizomycotina</taxon>
        <taxon>Eurotiomycetes</taxon>
        <taxon>Eurotiomycetidae</taxon>
        <taxon>Eurotiales</taxon>
        <taxon>Trichocomaceae</taxon>
        <taxon>Rasamsonia</taxon>
    </lineage>
</organism>
<gene>
    <name evidence="3" type="ORF">T310_2811</name>
</gene>
<dbReference type="InterPro" id="IPR031606">
    <property type="entry name" value="Kch1/2"/>
</dbReference>
<evidence type="ECO:0000313" key="3">
    <source>
        <dbReference type="EMBL" id="KKA23085.1"/>
    </source>
</evidence>
<dbReference type="RefSeq" id="XP_013329697.1">
    <property type="nucleotide sequence ID" value="XM_013474243.1"/>
</dbReference>
<feature type="compositionally biased region" description="Polar residues" evidence="1">
    <location>
        <begin position="333"/>
        <end position="353"/>
    </location>
</feature>
<evidence type="ECO:0000256" key="2">
    <source>
        <dbReference type="SAM" id="Phobius"/>
    </source>
</evidence>
<feature type="region of interest" description="Disordered" evidence="1">
    <location>
        <begin position="301"/>
        <end position="639"/>
    </location>
</feature>
<feature type="transmembrane region" description="Helical" evidence="2">
    <location>
        <begin position="224"/>
        <end position="257"/>
    </location>
</feature>
<dbReference type="GeneID" id="25315162"/>
<dbReference type="EMBL" id="LASV01000111">
    <property type="protein sequence ID" value="KKA23085.1"/>
    <property type="molecule type" value="Genomic_DNA"/>
</dbReference>
<dbReference type="PANTHER" id="PTHR36424:SF1">
    <property type="entry name" value="LOW AFFINITY K(+) TRANSPORTER 1-RELATED"/>
    <property type="match status" value="1"/>
</dbReference>
<name>A0A0F4YYA1_RASE3</name>
<keyword evidence="2" id="KW-0472">Membrane</keyword>
<dbReference type="PANTHER" id="PTHR36424">
    <property type="entry name" value="PHEROMONE-REGULATED MEMBRANE PROTEIN 6"/>
    <property type="match status" value="1"/>
</dbReference>
<dbReference type="Pfam" id="PF16944">
    <property type="entry name" value="KCH"/>
    <property type="match status" value="1"/>
</dbReference>
<proteinExistence type="predicted"/>
<keyword evidence="2" id="KW-0812">Transmembrane</keyword>
<feature type="transmembrane region" description="Helical" evidence="2">
    <location>
        <begin position="80"/>
        <end position="101"/>
    </location>
</feature>
<reference evidence="3 4" key="1">
    <citation type="submission" date="2015-04" db="EMBL/GenBank/DDBJ databases">
        <authorList>
            <person name="Heijne W.H."/>
            <person name="Fedorova N.D."/>
            <person name="Nierman W.C."/>
            <person name="Vollebregt A.W."/>
            <person name="Zhao Z."/>
            <person name="Wu L."/>
            <person name="Kumar M."/>
            <person name="Stam H."/>
            <person name="van den Berg M.A."/>
            <person name="Pel H.J."/>
        </authorList>
    </citation>
    <scope>NUCLEOTIDE SEQUENCE [LARGE SCALE GENOMIC DNA]</scope>
    <source>
        <strain evidence="3 4">CBS 393.64</strain>
    </source>
</reference>
<dbReference type="GO" id="GO:0015079">
    <property type="term" value="F:potassium ion transmembrane transporter activity"/>
    <property type="evidence" value="ECO:0007669"/>
    <property type="project" value="InterPro"/>
</dbReference>
<dbReference type="STRING" id="1408163.A0A0F4YYA1"/>
<accession>A0A0F4YYA1</accession>
<keyword evidence="4" id="KW-1185">Reference proteome</keyword>
<sequence length="639" mass="70188">MPCCGDREKIGDIKPEQMWDYINLNDFKSTSCLTPFSYVTLWIFLLISIAVYAVDTFTAVNLLVFSRWAGQIKPSIPFSISRWIFAVCIILSFVLLFFRWLHTIRVIRSGSVAESYLDPLAVRIQSIRLGSGKGWKRFLVFAELTKSKKGADYVALFSYFSFESWLRVVFADGPRQVVNAITLYSVMQLNLIPEGKHAAPEGTSPIVQFFINVKALAEKNDQQAVVLVGMLFTLIIWVISILSLAISVVLYIIFLWHHIPSEDGSLKRYCRRKINTRLERIVKRKVNKALAKGVVLQDRNPTKPAIAGEDAKSRPLVPTLPSVEDIDRKPPLSRQTTQSTLPPYSSRPGTTTPMEKPGMLRQPTLPNLEDDGPMLTKTTTQSSAYADSAPLMGNAETMGYSPLDRQASPAPPYGRPYSPASRPPPAQNRATPGPMPMDGPGRRTPGPGYPAPDQGYHRPPPSMGRRTPAGPPGGAPPPSRTYTPAGNPPRSLTQNDPAPSYRSYTPVNNNNGPPQLRQQGNGGYDTDVSGGNGAPSYRSYTPANNEPPRQQGNGGYVAFNPSMSNGEARVQSPTSPTYRNFARPSTTSPVNEGGYRAMPANYARPSTTTPSMEQGRRGQPNGPSPPPAHYDPYSYGRAM</sequence>
<comment type="caution">
    <text evidence="3">The sequence shown here is derived from an EMBL/GenBank/DDBJ whole genome shotgun (WGS) entry which is preliminary data.</text>
</comment>
<feature type="transmembrane region" description="Helical" evidence="2">
    <location>
        <begin position="38"/>
        <end position="60"/>
    </location>
</feature>
<dbReference type="AlphaFoldDB" id="A0A0F4YYA1"/>
<feature type="compositionally biased region" description="Polar residues" evidence="1">
    <location>
        <begin position="538"/>
        <end position="551"/>
    </location>
</feature>
<feature type="compositionally biased region" description="Pro residues" evidence="1">
    <location>
        <begin position="469"/>
        <end position="479"/>
    </location>
</feature>
<feature type="compositionally biased region" description="Low complexity" evidence="1">
    <location>
        <begin position="430"/>
        <end position="446"/>
    </location>
</feature>
<feature type="compositionally biased region" description="Polar residues" evidence="1">
    <location>
        <begin position="561"/>
        <end position="590"/>
    </location>
</feature>
<evidence type="ECO:0000256" key="1">
    <source>
        <dbReference type="SAM" id="MobiDB-lite"/>
    </source>
</evidence>
<keyword evidence="2" id="KW-1133">Transmembrane helix</keyword>
<dbReference type="Proteomes" id="UP000053958">
    <property type="component" value="Unassembled WGS sequence"/>
</dbReference>
<dbReference type="GO" id="GO:0005886">
    <property type="term" value="C:plasma membrane"/>
    <property type="evidence" value="ECO:0007669"/>
    <property type="project" value="InterPro"/>
</dbReference>
<dbReference type="OrthoDB" id="2128042at2759"/>
<evidence type="ECO:0008006" key="5">
    <source>
        <dbReference type="Google" id="ProtNLM"/>
    </source>
</evidence>
<feature type="compositionally biased region" description="Polar residues" evidence="1">
    <location>
        <begin position="376"/>
        <end position="385"/>
    </location>
</feature>
<protein>
    <recommendedName>
        <fullName evidence="5">Pheromone-regulated membrane protein</fullName>
    </recommendedName>
</protein>
<evidence type="ECO:0000313" key="4">
    <source>
        <dbReference type="Proteomes" id="UP000053958"/>
    </source>
</evidence>
<feature type="compositionally biased region" description="Polar residues" evidence="1">
    <location>
        <begin position="480"/>
        <end position="519"/>
    </location>
</feature>